<dbReference type="FunFam" id="3.40.250.10:FF:000021">
    <property type="entry name" value="M-phase inducer phosphatase cdc-25.2"/>
    <property type="match status" value="1"/>
</dbReference>
<dbReference type="GO" id="GO:0004792">
    <property type="term" value="F:thiosulfate-cyanide sulfurtransferase activity"/>
    <property type="evidence" value="ECO:0007669"/>
    <property type="project" value="InterPro"/>
</dbReference>
<dbReference type="SUPFAM" id="SSF52821">
    <property type="entry name" value="Rhodanese/Cell cycle control phosphatase"/>
    <property type="match status" value="1"/>
</dbReference>
<feature type="compositionally biased region" description="Polar residues" evidence="10">
    <location>
        <begin position="388"/>
        <end position="399"/>
    </location>
</feature>
<dbReference type="GO" id="GO:0110032">
    <property type="term" value="P:positive regulation of G2/MI transition of meiotic cell cycle"/>
    <property type="evidence" value="ECO:0007669"/>
    <property type="project" value="TreeGrafter"/>
</dbReference>
<evidence type="ECO:0000256" key="2">
    <source>
        <dbReference type="ARBA" id="ARBA00013064"/>
    </source>
</evidence>
<dbReference type="PROSITE" id="PS00380">
    <property type="entry name" value="RHODANESE_1"/>
    <property type="match status" value="1"/>
</dbReference>
<feature type="compositionally biased region" description="Gly residues" evidence="10">
    <location>
        <begin position="1413"/>
        <end position="1433"/>
    </location>
</feature>
<feature type="compositionally biased region" description="Polar residues" evidence="10">
    <location>
        <begin position="10"/>
        <end position="27"/>
    </location>
</feature>
<dbReference type="EMBL" id="LWDG02000168">
    <property type="protein sequence ID" value="KAE8268192.1"/>
    <property type="molecule type" value="Genomic_DNA"/>
</dbReference>
<feature type="region of interest" description="Disordered" evidence="10">
    <location>
        <begin position="567"/>
        <end position="630"/>
    </location>
</feature>
<dbReference type="GO" id="GO:0004725">
    <property type="term" value="F:protein tyrosine phosphatase activity"/>
    <property type="evidence" value="ECO:0007669"/>
    <property type="project" value="UniProtKB-EC"/>
</dbReference>
<evidence type="ECO:0000256" key="8">
    <source>
        <dbReference type="ARBA" id="ARBA00051722"/>
    </source>
</evidence>
<feature type="region of interest" description="Disordered" evidence="10">
    <location>
        <begin position="759"/>
        <end position="789"/>
    </location>
</feature>
<gene>
    <name evidence="12" type="ORF">A4X09_0g4151</name>
</gene>
<dbReference type="PANTHER" id="PTHR10828:SF17">
    <property type="entry name" value="PROTEIN-TYROSINE-PHOSPHATASE"/>
    <property type="match status" value="1"/>
</dbReference>
<feature type="compositionally biased region" description="Gly residues" evidence="10">
    <location>
        <begin position="581"/>
        <end position="590"/>
    </location>
</feature>
<feature type="compositionally biased region" description="Polar residues" evidence="10">
    <location>
        <begin position="1150"/>
        <end position="1162"/>
    </location>
</feature>
<proteinExistence type="inferred from homology"/>
<feature type="region of interest" description="Disordered" evidence="10">
    <location>
        <begin position="1"/>
        <end position="47"/>
    </location>
</feature>
<accession>A0A8X7N6N6</accession>
<keyword evidence="13" id="KW-1185">Reference proteome</keyword>
<evidence type="ECO:0000259" key="11">
    <source>
        <dbReference type="PROSITE" id="PS50206"/>
    </source>
</evidence>
<evidence type="ECO:0000256" key="9">
    <source>
        <dbReference type="ARBA" id="ARBA00067190"/>
    </source>
</evidence>
<dbReference type="GO" id="GO:0000086">
    <property type="term" value="P:G2/M transition of mitotic cell cycle"/>
    <property type="evidence" value="ECO:0007669"/>
    <property type="project" value="TreeGrafter"/>
</dbReference>
<evidence type="ECO:0000256" key="1">
    <source>
        <dbReference type="ARBA" id="ARBA00011065"/>
    </source>
</evidence>
<reference evidence="12" key="2">
    <citation type="journal article" date="2019" name="IMA Fungus">
        <title>Genome sequencing and comparison of five Tilletia species to identify candidate genes for the detection of regulated species infecting wheat.</title>
        <authorList>
            <person name="Nguyen H.D.T."/>
            <person name="Sultana T."/>
            <person name="Kesanakurti P."/>
            <person name="Hambleton S."/>
        </authorList>
    </citation>
    <scope>NUCLEOTIDE SEQUENCE</scope>
    <source>
        <strain evidence="12">DAOMC 236422</strain>
    </source>
</reference>
<dbReference type="PRINTS" id="PR00716">
    <property type="entry name" value="MPIPHPHTASE"/>
</dbReference>
<dbReference type="GO" id="GO:0010971">
    <property type="term" value="P:positive regulation of G2/M transition of mitotic cell cycle"/>
    <property type="evidence" value="ECO:0007669"/>
    <property type="project" value="TreeGrafter"/>
</dbReference>
<sequence length="1536" mass="160070">MLSAARRNAGGSQTNNSYTAATNGPVPSSSSDNHNSNTDNTLPLDFDKSFESSMSLSDSLEHLAARSSFPRTASASSALSSSSGHGHEGGARTQEGFFDIAHQHQQHHHYFPLQHKSSRQVLHSSTGAPARHAVPSNTSPTRPLSLGAALGTQLNRQSPNLAAKGMTSRFSPPNNPRRDSRTDSSMSMSSPVHSSPIHRKPHRSQAVASTVAAAAVPAEWQDSPVLGAQTHSNGPTPQLMYSPAFPSLNSNGQVISTSTSTSAPKTIISTRLQPKPRSNSRARSSSYIGSPSAPSPKGSRSRSNSQLDPHRREHGHGHGANLWGTHRHSVPESYYDEDEDDDDDEEDDDDRSPIPSALPTPDNFSSLPGSSGPGVFGIAASIQDRFSSSSATSTGNRTPSLGSSATAVTTATSSSTSSASSAGSAKSGGEYGSGGAAAVLSPLGRMLGTELSLNDSAMCDGEAGNQTPKVLIGALQQLKGGNNANHSFFGPSSSSAAMNSGLGITMNPRSAGNGLFGHSSLRVPGSESPGPVLAHMGTTGRPRAASAFEPHMYAPPPPQPAMGTTAKIRGRAARDDQSFSPGGGLGGGDEYGWSPTKEPPMKKRPSIVALRSGSGASVRPAGMLSQRPPLQKSATVSAASALAELHAASRAPAVHFVSLPSRAGKLSAGPLTTGNTSASLSMGNGNASLSSGLARPIRGLGKRSLSLAVGGTHTGAPSLVAGSVFGGGSRASRPIPSPLQSAGPFSTTFPENVIAAHELPTASGGRIPKSSSGPIPTTTSSTLVSPDTSMRMMGAGDEDGAEEVEEIVDGIVGVGDMSDFFNNPHSPENSFDFGAAGSRTRSASASGSLSASTSGRGPNDSVGGLSLADRRGEHLADISGGSVLDGPPPPARLQQQLGKRTTAADRRMPSLTAAFADRSMTESERSSSPPMSSPLQGRHTYALGMSSSGPVVTVSAVSSGNTPARSSSILSARPRLVEKSHSVSVIPSIQQQQGAETSMPRRSSMIGKRPSLFAALPTSSSSSASLNTGLKPWNEYGNGMLAPRRIQSTGSPVAPPKMRSSGSMGADISAADLSTSASDSFGPSPLAARRPVLLRQRSKDDSSPSVNARRHNRERSCSMLDTTDDICVDAAPMRRSMMDEDDEGDVSMHVGSSSSGQLQYPTSAHHHVGQRHTQLQNLQSPAPSSAASDLTSPGIGDAVERYILPAETGGDDRLMRLKPETMIQLLNGGFDEVVSGYTIIDCRYSYEYRGGHIPGAVNLRTLDEIKDYLLTPRSGLNANSDKLPPRTTTGRNRAHKHVLIFHCEFSQKRAPKMASALRDLDRSLAQDWPRCHYPELYILSGGYAGFYKFYPAMCQPRQYIRELEPSFEEQWKAETKTFQKQFMRHKSMPVPRRLQRTKSESAAQMMLTSATNGMGGGAGEHGGSGSSGGGGMMSNGSENTPSRPPLTRAAGSSMAVLGSTASSCSAKTGTSTSTMPLANRTNVMLGPTAGPPARFSNRQPGLGPRAVTASYVPMMCSGGSTMIREASREGDNSFSP</sequence>
<feature type="region of interest" description="Disordered" evidence="10">
    <location>
        <begin position="1410"/>
        <end position="1502"/>
    </location>
</feature>
<feature type="domain" description="Rhodanese" evidence="11">
    <location>
        <begin position="1233"/>
        <end position="1355"/>
    </location>
</feature>
<dbReference type="PROSITE" id="PS50206">
    <property type="entry name" value="RHODANESE_3"/>
    <property type="match status" value="1"/>
</dbReference>
<feature type="compositionally biased region" description="Polar residues" evidence="10">
    <location>
        <begin position="954"/>
        <end position="970"/>
    </location>
</feature>
<dbReference type="GO" id="GO:0005737">
    <property type="term" value="C:cytoplasm"/>
    <property type="evidence" value="ECO:0007669"/>
    <property type="project" value="TreeGrafter"/>
</dbReference>
<dbReference type="GO" id="GO:0051301">
    <property type="term" value="P:cell division"/>
    <property type="evidence" value="ECO:0007669"/>
    <property type="project" value="UniProtKB-KW"/>
</dbReference>
<dbReference type="InterPro" id="IPR001763">
    <property type="entry name" value="Rhodanese-like_dom"/>
</dbReference>
<feature type="compositionally biased region" description="Low complexity" evidence="10">
    <location>
        <begin position="275"/>
        <end position="296"/>
    </location>
</feature>
<evidence type="ECO:0000313" key="13">
    <source>
        <dbReference type="Proteomes" id="UP000078113"/>
    </source>
</evidence>
<dbReference type="InterPro" id="IPR000751">
    <property type="entry name" value="MPI_Phosphatase"/>
</dbReference>
<feature type="compositionally biased region" description="Low complexity" evidence="10">
    <location>
        <begin position="768"/>
        <end position="782"/>
    </location>
</feature>
<comment type="similarity">
    <text evidence="1">Belongs to the MPI phosphatase family.</text>
</comment>
<feature type="compositionally biased region" description="Low complexity" evidence="10">
    <location>
        <begin position="982"/>
        <end position="993"/>
    </location>
</feature>
<feature type="compositionally biased region" description="Polar residues" evidence="10">
    <location>
        <begin position="247"/>
        <end position="272"/>
    </location>
</feature>
<feature type="region of interest" description="Disordered" evidence="10">
    <location>
        <begin position="225"/>
        <end position="376"/>
    </location>
</feature>
<feature type="region of interest" description="Disordered" evidence="10">
    <location>
        <begin position="388"/>
        <end position="432"/>
    </location>
</feature>
<dbReference type="EC" id="3.1.3.48" evidence="2"/>
<dbReference type="Proteomes" id="UP000078113">
    <property type="component" value="Unassembled WGS sequence"/>
</dbReference>
<organism evidence="12 13">
    <name type="scientific">Tilletia walkeri</name>
    <dbReference type="NCBI Taxonomy" id="117179"/>
    <lineage>
        <taxon>Eukaryota</taxon>
        <taxon>Fungi</taxon>
        <taxon>Dikarya</taxon>
        <taxon>Basidiomycota</taxon>
        <taxon>Ustilaginomycotina</taxon>
        <taxon>Exobasidiomycetes</taxon>
        <taxon>Tilletiales</taxon>
        <taxon>Tilletiaceae</taxon>
        <taxon>Tilletia</taxon>
    </lineage>
</organism>
<keyword evidence="4" id="KW-0498">Mitosis</keyword>
<evidence type="ECO:0000256" key="3">
    <source>
        <dbReference type="ARBA" id="ARBA00022618"/>
    </source>
</evidence>
<comment type="catalytic activity">
    <reaction evidence="8">
        <text>O-phospho-L-tyrosyl-[protein] + H2O = L-tyrosyl-[protein] + phosphate</text>
        <dbReference type="Rhea" id="RHEA:10684"/>
        <dbReference type="Rhea" id="RHEA-COMP:10136"/>
        <dbReference type="Rhea" id="RHEA-COMP:20101"/>
        <dbReference type="ChEBI" id="CHEBI:15377"/>
        <dbReference type="ChEBI" id="CHEBI:43474"/>
        <dbReference type="ChEBI" id="CHEBI:46858"/>
        <dbReference type="ChEBI" id="CHEBI:61978"/>
        <dbReference type="EC" id="3.1.3.48"/>
    </reaction>
</comment>
<keyword evidence="7" id="KW-0131">Cell cycle</keyword>
<feature type="compositionally biased region" description="Low complexity" evidence="10">
    <location>
        <begin position="28"/>
        <end position="41"/>
    </location>
</feature>
<dbReference type="Gene3D" id="3.40.250.10">
    <property type="entry name" value="Rhodanese-like domain"/>
    <property type="match status" value="1"/>
</dbReference>
<feature type="compositionally biased region" description="Low complexity" evidence="10">
    <location>
        <begin position="400"/>
        <end position="428"/>
    </location>
</feature>
<evidence type="ECO:0000256" key="5">
    <source>
        <dbReference type="ARBA" id="ARBA00022801"/>
    </source>
</evidence>
<evidence type="ECO:0000256" key="10">
    <source>
        <dbReference type="SAM" id="MobiDB-lite"/>
    </source>
</evidence>
<feature type="region of interest" description="Disordered" evidence="10">
    <location>
        <begin position="954"/>
        <end position="973"/>
    </location>
</feature>
<evidence type="ECO:0000256" key="4">
    <source>
        <dbReference type="ARBA" id="ARBA00022776"/>
    </source>
</evidence>
<keyword evidence="5" id="KW-0378">Hydrolase</keyword>
<evidence type="ECO:0000313" key="12">
    <source>
        <dbReference type="EMBL" id="KAE8268192.1"/>
    </source>
</evidence>
<feature type="region of interest" description="Disordered" evidence="10">
    <location>
        <begin position="831"/>
        <end position="946"/>
    </location>
</feature>
<feature type="region of interest" description="Disordered" evidence="10">
    <location>
        <begin position="162"/>
        <end position="210"/>
    </location>
</feature>
<feature type="compositionally biased region" description="Polar residues" evidence="10">
    <location>
        <begin position="1171"/>
        <end position="1191"/>
    </location>
</feature>
<feature type="compositionally biased region" description="Low complexity" evidence="10">
    <location>
        <begin position="834"/>
        <end position="857"/>
    </location>
</feature>
<dbReference type="SMART" id="SM00450">
    <property type="entry name" value="RHOD"/>
    <property type="match status" value="1"/>
</dbReference>
<dbReference type="PANTHER" id="PTHR10828">
    <property type="entry name" value="M-PHASE INDUCER PHOSPHATASE DUAL SPECIFICITY PHOSPHATASE CDC25"/>
    <property type="match status" value="1"/>
</dbReference>
<dbReference type="GO" id="GO:0005634">
    <property type="term" value="C:nucleus"/>
    <property type="evidence" value="ECO:0007669"/>
    <property type="project" value="TreeGrafter"/>
</dbReference>
<dbReference type="InterPro" id="IPR001307">
    <property type="entry name" value="Thiosulphate_STrfase_CS"/>
</dbReference>
<feature type="region of interest" description="Disordered" evidence="10">
    <location>
        <begin position="115"/>
        <end position="146"/>
    </location>
</feature>
<dbReference type="CDD" id="cd01530">
    <property type="entry name" value="Cdc25"/>
    <property type="match status" value="1"/>
</dbReference>
<keyword evidence="3" id="KW-0132">Cell division</keyword>
<feature type="region of interest" description="Disordered" evidence="10">
    <location>
        <begin position="1045"/>
        <end position="1117"/>
    </location>
</feature>
<feature type="compositionally biased region" description="Polar residues" evidence="10">
    <location>
        <begin position="1459"/>
        <end position="1482"/>
    </location>
</feature>
<dbReference type="InterPro" id="IPR036873">
    <property type="entry name" value="Rhodanese-like_dom_sf"/>
</dbReference>
<feature type="compositionally biased region" description="Low complexity" evidence="10">
    <location>
        <begin position="183"/>
        <end position="195"/>
    </location>
</feature>
<name>A0A8X7N6N6_9BASI</name>
<reference evidence="12" key="1">
    <citation type="submission" date="2016-04" db="EMBL/GenBank/DDBJ databases">
        <authorList>
            <person name="Nguyen H.D."/>
            <person name="Samba Siva P."/>
            <person name="Cullis J."/>
            <person name="Levesque C.A."/>
            <person name="Hambleton S."/>
        </authorList>
    </citation>
    <scope>NUCLEOTIDE SEQUENCE</scope>
    <source>
        <strain evidence="12">DAOMC 236422</strain>
    </source>
</reference>
<evidence type="ECO:0000256" key="6">
    <source>
        <dbReference type="ARBA" id="ARBA00022912"/>
    </source>
</evidence>
<keyword evidence="6" id="KW-0904">Protein phosphatase</keyword>
<feature type="region of interest" description="Disordered" evidence="10">
    <location>
        <begin position="1141"/>
        <end position="1193"/>
    </location>
</feature>
<dbReference type="Pfam" id="PF00581">
    <property type="entry name" value="Rhodanese"/>
    <property type="match status" value="1"/>
</dbReference>
<evidence type="ECO:0000256" key="7">
    <source>
        <dbReference type="ARBA" id="ARBA00023306"/>
    </source>
</evidence>
<protein>
    <recommendedName>
        <fullName evidence="9">M-phase inducer phosphatase</fullName>
        <ecNumber evidence="2">3.1.3.48</ecNumber>
    </recommendedName>
</protein>
<feature type="compositionally biased region" description="Low complexity" evidence="10">
    <location>
        <begin position="1066"/>
        <end position="1080"/>
    </location>
</feature>
<feature type="compositionally biased region" description="Acidic residues" evidence="10">
    <location>
        <begin position="334"/>
        <end position="350"/>
    </location>
</feature>
<comment type="caution">
    <text evidence="12">The sequence shown here is derived from an EMBL/GenBank/DDBJ whole genome shotgun (WGS) entry which is preliminary data.</text>
</comment>
<feature type="region of interest" description="Disordered" evidence="10">
    <location>
        <begin position="982"/>
        <end position="1003"/>
    </location>
</feature>